<dbReference type="InterPro" id="IPR052240">
    <property type="entry name" value="SAP_domain_ribonucleoprotein"/>
</dbReference>
<evidence type="ECO:0000259" key="4">
    <source>
        <dbReference type="PROSITE" id="PS50800"/>
    </source>
</evidence>
<accession>A0A1L0GQX5</accession>
<dbReference type="EMBL" id="LT635769">
    <property type="protein sequence ID" value="SGZ58405.1"/>
    <property type="molecule type" value="Genomic_DNA"/>
</dbReference>
<evidence type="ECO:0000256" key="2">
    <source>
        <dbReference type="ARBA" id="ARBA00046328"/>
    </source>
</evidence>
<dbReference type="PROSITE" id="PS50800">
    <property type="entry name" value="SAP"/>
    <property type="match status" value="1"/>
</dbReference>
<dbReference type="Gene3D" id="1.10.720.30">
    <property type="entry name" value="SAP domain"/>
    <property type="match status" value="1"/>
</dbReference>
<dbReference type="Proteomes" id="UP000182259">
    <property type="component" value="Chromosome VI"/>
</dbReference>
<dbReference type="Pfam" id="PF18592">
    <property type="entry name" value="Tho1_MOS11_C"/>
    <property type="match status" value="1"/>
</dbReference>
<dbReference type="SMART" id="SM00513">
    <property type="entry name" value="SAP"/>
    <property type="match status" value="1"/>
</dbReference>
<feature type="domain" description="SAP" evidence="4">
    <location>
        <begin position="4"/>
        <end position="38"/>
    </location>
</feature>
<dbReference type="GO" id="GO:0005634">
    <property type="term" value="C:nucleus"/>
    <property type="evidence" value="ECO:0007669"/>
    <property type="project" value="TreeGrafter"/>
</dbReference>
<dbReference type="InterPro" id="IPR040746">
    <property type="entry name" value="THO1_MOS11_C"/>
</dbReference>
<organism evidence="5 6">
    <name type="scientific">Sungouiella intermedia</name>
    <dbReference type="NCBI Taxonomy" id="45354"/>
    <lineage>
        <taxon>Eukaryota</taxon>
        <taxon>Fungi</taxon>
        <taxon>Dikarya</taxon>
        <taxon>Ascomycota</taxon>
        <taxon>Saccharomycotina</taxon>
        <taxon>Pichiomycetes</taxon>
        <taxon>Metschnikowiaceae</taxon>
        <taxon>Sungouiella</taxon>
    </lineage>
</organism>
<name>A0A1L0GQX5_9ASCO</name>
<dbReference type="InterPro" id="IPR003034">
    <property type="entry name" value="SAP_dom"/>
</dbReference>
<evidence type="ECO:0000313" key="6">
    <source>
        <dbReference type="Proteomes" id="UP000182259"/>
    </source>
</evidence>
<evidence type="ECO:0000256" key="1">
    <source>
        <dbReference type="ARBA" id="ARBA00022553"/>
    </source>
</evidence>
<gene>
    <name evidence="5" type="ORF">SAMEA4029009_CIC11G00000004008</name>
</gene>
<dbReference type="SUPFAM" id="SSF68906">
    <property type="entry name" value="SAP domain"/>
    <property type="match status" value="1"/>
</dbReference>
<dbReference type="GO" id="GO:0016973">
    <property type="term" value="P:poly(A)+ mRNA export from nucleus"/>
    <property type="evidence" value="ECO:0007669"/>
    <property type="project" value="TreeGrafter"/>
</dbReference>
<feature type="compositionally biased region" description="Low complexity" evidence="3">
    <location>
        <begin position="53"/>
        <end position="90"/>
    </location>
</feature>
<comment type="similarity">
    <text evidence="2">Belongs to the SAP domain-containing ribonucleoprotein family.</text>
</comment>
<dbReference type="PANTHER" id="PTHR46551">
    <property type="entry name" value="SAP DOMAIN-CONTAINING RIBONUCLEOPROTEIN"/>
    <property type="match status" value="1"/>
</dbReference>
<feature type="compositionally biased region" description="Basic residues" evidence="3">
    <location>
        <begin position="176"/>
        <end position="194"/>
    </location>
</feature>
<dbReference type="PANTHER" id="PTHR46551:SF1">
    <property type="entry name" value="SAP DOMAIN-CONTAINING RIBONUCLEOPROTEIN"/>
    <property type="match status" value="1"/>
</dbReference>
<dbReference type="AlphaFoldDB" id="A0A1L0GQX5"/>
<evidence type="ECO:0000313" key="5">
    <source>
        <dbReference type="EMBL" id="SGZ58405.1"/>
    </source>
</evidence>
<proteinExistence type="inferred from homology"/>
<keyword evidence="1" id="KW-0597">Phosphoprotein</keyword>
<dbReference type="Pfam" id="PF02037">
    <property type="entry name" value="SAP"/>
    <property type="match status" value="1"/>
</dbReference>
<feature type="compositionally biased region" description="Basic and acidic residues" evidence="3">
    <location>
        <begin position="92"/>
        <end position="110"/>
    </location>
</feature>
<reference evidence="5 6" key="1">
    <citation type="submission" date="2016-10" db="EMBL/GenBank/DDBJ databases">
        <authorList>
            <person name="de Groot N.N."/>
        </authorList>
    </citation>
    <scope>NUCLEOTIDE SEQUENCE [LARGE SCALE GENOMIC DNA]</scope>
    <source>
        <strain evidence="5 6">PYCC 4715</strain>
    </source>
</reference>
<protein>
    <submittedName>
        <fullName evidence="5">CIC11C00000004008</fullName>
    </submittedName>
</protein>
<feature type="region of interest" description="Disordered" evidence="3">
    <location>
        <begin position="36"/>
        <end position="110"/>
    </location>
</feature>
<feature type="region of interest" description="Disordered" evidence="3">
    <location>
        <begin position="166"/>
        <end position="194"/>
    </location>
</feature>
<dbReference type="InterPro" id="IPR036361">
    <property type="entry name" value="SAP_dom_sf"/>
</dbReference>
<sequence length="194" mass="20679">MSDYASLTVAQLKELLKGKNLPVDGKKADLVARLTEAGAGNELDEPKDAVEGTEAATDSAVEASAADASAAEASTSEPVETAESTEATESTEADKQEQKEKKPEKKVLTPEEIKQLAVDLLTKKIKRAEKFGDEALAQEARANLARVEKFGVDPSTALAKEIGATNRGINSELKPPKRRGGYKNGARSRKKSKN</sequence>
<evidence type="ECO:0000256" key="3">
    <source>
        <dbReference type="SAM" id="MobiDB-lite"/>
    </source>
</evidence>